<dbReference type="EMBL" id="CP051167">
    <property type="protein sequence ID" value="QIZ69751.1"/>
    <property type="molecule type" value="Genomic_DNA"/>
</dbReference>
<dbReference type="PANTHER" id="PTHR43861">
    <property type="entry name" value="TRANS-ACONITATE 2-METHYLTRANSFERASE-RELATED"/>
    <property type="match status" value="1"/>
</dbReference>
<dbReference type="GO" id="GO:0032259">
    <property type="term" value="P:methylation"/>
    <property type="evidence" value="ECO:0007669"/>
    <property type="project" value="UniProtKB-KW"/>
</dbReference>
<dbReference type="SUPFAM" id="SSF53335">
    <property type="entry name" value="S-adenosyl-L-methionine-dependent methyltransferases"/>
    <property type="match status" value="1"/>
</dbReference>
<feature type="domain" description="C-methyltransferase" evidence="1">
    <location>
        <begin position="282"/>
        <end position="387"/>
    </location>
</feature>
<dbReference type="Gene3D" id="6.20.50.110">
    <property type="entry name" value="Methyltransferase, zinc-binding domain"/>
    <property type="match status" value="1"/>
</dbReference>
<dbReference type="Pfam" id="PF13489">
    <property type="entry name" value="Methyltransf_23"/>
    <property type="match status" value="1"/>
</dbReference>
<keyword evidence="3" id="KW-1185">Reference proteome</keyword>
<organism evidence="2 3">
    <name type="scientific">Oxynema aestuarii AP17</name>
    <dbReference type="NCBI Taxonomy" id="2064643"/>
    <lineage>
        <taxon>Bacteria</taxon>
        <taxon>Bacillati</taxon>
        <taxon>Cyanobacteriota</taxon>
        <taxon>Cyanophyceae</taxon>
        <taxon>Oscillatoriophycideae</taxon>
        <taxon>Oscillatoriales</taxon>
        <taxon>Oscillatoriaceae</taxon>
        <taxon>Oxynema</taxon>
        <taxon>Oxynema aestuarii</taxon>
    </lineage>
</organism>
<dbReference type="InterPro" id="IPR013691">
    <property type="entry name" value="MeTrfase_14"/>
</dbReference>
<dbReference type="KEGG" id="oxy:HCG48_03455"/>
<sequence>MNSNNNKHECQVCGQAELEPFFKMLEVPIYCNLLWSQREGAIACPKGDIELAFCPNCGFIYNTSFNPEQLDYSQEYENSLHYSPRFQQYADDLAKRLIQQYDLHGKDIIEVGSGKGDFLVALCQFGDNRGVGFDPTYIPRSEHHPMAEKVTFVCDYYSEKYREYQADLICCRHTLEHVPDPNRLLNSLRAAIGDRLDTAVFFEVPNALHTFQNLAVWDIIYEHCGYFSPASLTHSFIASGFTVKAVEETFESQFLTLDALPTDGNGSVGEKNGAEVTSLARDLAEFKNKFDKLVATWQEKLGAIAETGKKAVVWGAGSKGVTFLNILKAHEAIAYIVDINPRKQGMYVPGTGQPIVAPEFLKEYQPDLVIVMNPIYQAEISEQVASFGVNAEVISV</sequence>
<dbReference type="Gene3D" id="3.40.50.150">
    <property type="entry name" value="Vaccinia Virus protein VP39"/>
    <property type="match status" value="1"/>
</dbReference>
<gene>
    <name evidence="2" type="ORF">HCG48_03455</name>
</gene>
<dbReference type="Pfam" id="PF08484">
    <property type="entry name" value="Methyltransf_14"/>
    <property type="match status" value="1"/>
</dbReference>
<dbReference type="Proteomes" id="UP000500857">
    <property type="component" value="Chromosome"/>
</dbReference>
<name>A0A6H1TT81_9CYAN</name>
<reference evidence="2 3" key="1">
    <citation type="submission" date="2020-04" db="EMBL/GenBank/DDBJ databases">
        <authorList>
            <person name="Basu S."/>
            <person name="Maruthanayagam V."/>
            <person name="Chakraborty S."/>
            <person name="Pramanik A."/>
            <person name="Mukherjee J."/>
            <person name="Brink B."/>
        </authorList>
    </citation>
    <scope>NUCLEOTIDE SEQUENCE [LARGE SCALE GENOMIC DNA]</scope>
    <source>
        <strain evidence="2 3">AP17</strain>
    </source>
</reference>
<dbReference type="InterPro" id="IPR038576">
    <property type="entry name" value="Methyltransf_Zn-bd_dom_put_sf"/>
</dbReference>
<evidence type="ECO:0000259" key="1">
    <source>
        <dbReference type="Pfam" id="PF08484"/>
    </source>
</evidence>
<accession>A0A6H1TT81</accession>
<evidence type="ECO:0000313" key="2">
    <source>
        <dbReference type="EMBL" id="QIZ69751.1"/>
    </source>
</evidence>
<keyword evidence="2" id="KW-0808">Transferase</keyword>
<keyword evidence="2" id="KW-0489">Methyltransferase</keyword>
<dbReference type="AlphaFoldDB" id="A0A6H1TT81"/>
<dbReference type="GO" id="GO:0008168">
    <property type="term" value="F:methyltransferase activity"/>
    <property type="evidence" value="ECO:0007669"/>
    <property type="project" value="UniProtKB-KW"/>
</dbReference>
<proteinExistence type="predicted"/>
<dbReference type="RefSeq" id="WP_168567908.1">
    <property type="nucleotide sequence ID" value="NZ_CP051167.1"/>
</dbReference>
<evidence type="ECO:0000313" key="3">
    <source>
        <dbReference type="Proteomes" id="UP000500857"/>
    </source>
</evidence>
<protein>
    <submittedName>
        <fullName evidence="2">Class I SAM-dependent methyltransferase</fullName>
    </submittedName>
</protein>
<dbReference type="Gene3D" id="3.40.50.720">
    <property type="entry name" value="NAD(P)-binding Rossmann-like Domain"/>
    <property type="match status" value="1"/>
</dbReference>
<dbReference type="InterPro" id="IPR029063">
    <property type="entry name" value="SAM-dependent_MTases_sf"/>
</dbReference>